<keyword evidence="2" id="KW-0614">Plasmid</keyword>
<evidence type="ECO:0000313" key="2">
    <source>
        <dbReference type="EMBL" id="MCJ8237405.1"/>
    </source>
</evidence>
<keyword evidence="3" id="KW-1185">Reference proteome</keyword>
<keyword evidence="1" id="KW-0732">Signal</keyword>
<organism evidence="2 3">
    <name type="scientific">Peteryoungia algae</name>
    <dbReference type="NCBI Taxonomy" id="2919917"/>
    <lineage>
        <taxon>Bacteria</taxon>
        <taxon>Pseudomonadati</taxon>
        <taxon>Pseudomonadota</taxon>
        <taxon>Alphaproteobacteria</taxon>
        <taxon>Hyphomicrobiales</taxon>
        <taxon>Rhizobiaceae</taxon>
        <taxon>Peteryoungia</taxon>
    </lineage>
</organism>
<proteinExistence type="predicted"/>
<feature type="chain" id="PRO_5046505739" evidence="1">
    <location>
        <begin position="22"/>
        <end position="134"/>
    </location>
</feature>
<accession>A0ABT0CW61</accession>
<name>A0ABT0CW61_9HYPH</name>
<gene>
    <name evidence="2" type="ORF">MKJ03_03640</name>
</gene>
<evidence type="ECO:0000313" key="3">
    <source>
        <dbReference type="Proteomes" id="UP001522662"/>
    </source>
</evidence>
<dbReference type="Proteomes" id="UP001522662">
    <property type="component" value="Unassembled WGS sequence"/>
</dbReference>
<feature type="signal peptide" evidence="1">
    <location>
        <begin position="1"/>
        <end position="21"/>
    </location>
</feature>
<sequence length="134" mass="15012">MKSILIASLILSASIAGVAEAASVDLRYMAPDIHIEIVPQPARTITRPNGRQYQFFGWADRVTYTTGLPDRKIHGFWGFHGLEFRGLPSWLREVKTSAGRDLVGSPQPGTFTIQMYRDGKHIPTLDNVMTFIPR</sequence>
<evidence type="ECO:0000256" key="1">
    <source>
        <dbReference type="SAM" id="SignalP"/>
    </source>
</evidence>
<dbReference type="RefSeq" id="WP_245134803.1">
    <property type="nucleotide sequence ID" value="NZ_CP128477.1"/>
</dbReference>
<protein>
    <submittedName>
        <fullName evidence="2">Uncharacterized protein</fullName>
    </submittedName>
</protein>
<geneLocation type="plasmid" evidence="2">
    <name>unnamed</name>
</geneLocation>
<comment type="caution">
    <text evidence="2">The sequence shown here is derived from an EMBL/GenBank/DDBJ whole genome shotgun (WGS) entry which is preliminary data.</text>
</comment>
<dbReference type="EMBL" id="JALAYX010000001">
    <property type="protein sequence ID" value="MCJ8237405.1"/>
    <property type="molecule type" value="Genomic_DNA"/>
</dbReference>
<reference evidence="2 3" key="1">
    <citation type="submission" date="2022-03" db="EMBL/GenBank/DDBJ databases">
        <title>Rhizobium SSM4.3 sp. nov., isolated from Sediment (Gouqi Island).</title>
        <authorList>
            <person name="Chen G."/>
        </authorList>
    </citation>
    <scope>NUCLEOTIDE SEQUENCE [LARGE SCALE GENOMIC DNA]</scope>
    <source>
        <strain evidence="2 3">SSM4.3</strain>
        <plasmid evidence="2">unnamed</plasmid>
    </source>
</reference>